<name>A0A0S6W516_9BACT</name>
<comment type="similarity">
    <text evidence="2">Belongs to the CDP-alcohol phosphatidyltransferase class-I family.</text>
</comment>
<feature type="transmembrane region" description="Helical" evidence="3">
    <location>
        <begin position="34"/>
        <end position="57"/>
    </location>
</feature>
<dbReference type="AlphaFoldDB" id="A0A0S6W516"/>
<keyword evidence="1 2" id="KW-0808">Transferase</keyword>
<evidence type="ECO:0000256" key="2">
    <source>
        <dbReference type="RuleBase" id="RU003750"/>
    </source>
</evidence>
<evidence type="ECO:0000256" key="3">
    <source>
        <dbReference type="SAM" id="Phobius"/>
    </source>
</evidence>
<dbReference type="Proteomes" id="UP000030700">
    <property type="component" value="Unassembled WGS sequence"/>
</dbReference>
<evidence type="ECO:0000313" key="4">
    <source>
        <dbReference type="EMBL" id="GAK53219.1"/>
    </source>
</evidence>
<keyword evidence="3" id="KW-0472">Membrane</keyword>
<organism evidence="4">
    <name type="scientific">Candidatus Moduliflexus flocculans</name>
    <dbReference type="NCBI Taxonomy" id="1499966"/>
    <lineage>
        <taxon>Bacteria</taxon>
        <taxon>Candidatus Moduliflexota</taxon>
        <taxon>Candidatus Moduliflexia</taxon>
        <taxon>Candidatus Moduliflexales</taxon>
        <taxon>Candidatus Moduliflexaceae</taxon>
    </lineage>
</organism>
<accession>A0A0S6W516</accession>
<reference evidence="4" key="1">
    <citation type="journal article" date="2015" name="PeerJ">
        <title>First genomic representation of candidate bacterial phylum KSB3 points to enhanced environmental sensing as a trigger of wastewater bulking.</title>
        <authorList>
            <person name="Sekiguchi Y."/>
            <person name="Ohashi A."/>
            <person name="Parks D.H."/>
            <person name="Yamauchi T."/>
            <person name="Tyson G.W."/>
            <person name="Hugenholtz P."/>
        </authorList>
    </citation>
    <scope>NUCLEOTIDE SEQUENCE [LARGE SCALE GENOMIC DNA]</scope>
</reference>
<proteinExistence type="inferred from homology"/>
<dbReference type="EMBL" id="DF820459">
    <property type="protein sequence ID" value="GAK53219.1"/>
    <property type="molecule type" value="Genomic_DNA"/>
</dbReference>
<sequence length="262" mass="28567">MTVDMAGKAIGKYGSQARDAIARAIVNSGISPNLLTATGVLINLFAGVLLAIGVTSAPGAINWWHVTAGAVIFIANAFDVLDGAVARMAGRVTKFGAFFDSVTDRYSDMMLFAGAITYFALRHDLPFVVISAVALVGSVMTSYTRARAESLFPGRFDAGYMERPERIVAILVSCLLSRLYGGMLCIAVFSNLATFHRIWDARQIGVNLEHPESARIGYGSPNSFWLIRGLRSLVFWTYPRQTWQHDVLSLALFLIVIVSPIR</sequence>
<evidence type="ECO:0000313" key="5">
    <source>
        <dbReference type="Proteomes" id="UP000030700"/>
    </source>
</evidence>
<dbReference type="PROSITE" id="PS00379">
    <property type="entry name" value="CDP_ALCOHOL_P_TRANSF"/>
    <property type="match status" value="1"/>
</dbReference>
<dbReference type="GO" id="GO:0016780">
    <property type="term" value="F:phosphotransferase activity, for other substituted phosphate groups"/>
    <property type="evidence" value="ECO:0007669"/>
    <property type="project" value="InterPro"/>
</dbReference>
<keyword evidence="3" id="KW-0812">Transmembrane</keyword>
<feature type="transmembrane region" description="Helical" evidence="3">
    <location>
        <begin position="63"/>
        <end position="85"/>
    </location>
</feature>
<dbReference type="Gene3D" id="1.20.120.1760">
    <property type="match status" value="1"/>
</dbReference>
<dbReference type="Pfam" id="PF01066">
    <property type="entry name" value="CDP-OH_P_transf"/>
    <property type="match status" value="1"/>
</dbReference>
<dbReference type="GO" id="GO:0016020">
    <property type="term" value="C:membrane"/>
    <property type="evidence" value="ECO:0007669"/>
    <property type="project" value="InterPro"/>
</dbReference>
<keyword evidence="3" id="KW-1133">Transmembrane helix</keyword>
<gene>
    <name evidence="4" type="ORF">U14_04484</name>
</gene>
<evidence type="ECO:0000256" key="1">
    <source>
        <dbReference type="ARBA" id="ARBA00022679"/>
    </source>
</evidence>
<feature type="transmembrane region" description="Helical" evidence="3">
    <location>
        <begin position="167"/>
        <end position="189"/>
    </location>
</feature>
<dbReference type="InterPro" id="IPR048254">
    <property type="entry name" value="CDP_ALCOHOL_P_TRANSF_CS"/>
</dbReference>
<protein>
    <submittedName>
        <fullName evidence="4">CDP-alcohol phosphatidyltransferase</fullName>
    </submittedName>
</protein>
<dbReference type="InterPro" id="IPR043130">
    <property type="entry name" value="CDP-OH_PTrfase_TM_dom"/>
</dbReference>
<dbReference type="InterPro" id="IPR000462">
    <property type="entry name" value="CDP-OH_P_trans"/>
</dbReference>
<dbReference type="HOGENOM" id="CLU_080384_1_0_0"/>
<feature type="transmembrane region" description="Helical" evidence="3">
    <location>
        <begin position="127"/>
        <end position="146"/>
    </location>
</feature>
<keyword evidence="5" id="KW-1185">Reference proteome</keyword>
<dbReference type="STRING" id="1499966.U14_04484"/>
<dbReference type="GO" id="GO:0008654">
    <property type="term" value="P:phospholipid biosynthetic process"/>
    <property type="evidence" value="ECO:0007669"/>
    <property type="project" value="InterPro"/>
</dbReference>